<feature type="non-terminal residue" evidence="10">
    <location>
        <position position="910"/>
    </location>
</feature>
<dbReference type="Pfam" id="PF07714">
    <property type="entry name" value="PK_Tyr_Ser-Thr"/>
    <property type="match status" value="1"/>
</dbReference>
<evidence type="ECO:0000313" key="11">
    <source>
        <dbReference type="Proteomes" id="UP000271974"/>
    </source>
</evidence>
<feature type="coiled-coil region" evidence="6">
    <location>
        <begin position="283"/>
        <end position="310"/>
    </location>
</feature>
<feature type="domain" description="SAM" evidence="9">
    <location>
        <begin position="338"/>
        <end position="387"/>
    </location>
</feature>
<dbReference type="STRING" id="188477.A0A3S1CCM7"/>
<feature type="compositionally biased region" description="Low complexity" evidence="7">
    <location>
        <begin position="636"/>
        <end position="658"/>
    </location>
</feature>
<dbReference type="SUPFAM" id="SSF56112">
    <property type="entry name" value="Protein kinase-like (PK-like)"/>
    <property type="match status" value="1"/>
</dbReference>
<dbReference type="SMART" id="SM00454">
    <property type="entry name" value="SAM"/>
    <property type="match status" value="1"/>
</dbReference>
<feature type="compositionally biased region" description="Low complexity" evidence="7">
    <location>
        <begin position="849"/>
        <end position="867"/>
    </location>
</feature>
<protein>
    <recommendedName>
        <fullName evidence="12">Protein kinase domain-containing protein</fullName>
    </recommendedName>
</protein>
<feature type="compositionally biased region" description="Basic and acidic residues" evidence="7">
    <location>
        <begin position="897"/>
        <end position="910"/>
    </location>
</feature>
<feature type="compositionally biased region" description="Low complexity" evidence="7">
    <location>
        <begin position="759"/>
        <end position="777"/>
    </location>
</feature>
<organism evidence="10 11">
    <name type="scientific">Elysia chlorotica</name>
    <name type="common">Eastern emerald elysia</name>
    <name type="synonym">Sea slug</name>
    <dbReference type="NCBI Taxonomy" id="188477"/>
    <lineage>
        <taxon>Eukaryota</taxon>
        <taxon>Metazoa</taxon>
        <taxon>Spiralia</taxon>
        <taxon>Lophotrochozoa</taxon>
        <taxon>Mollusca</taxon>
        <taxon>Gastropoda</taxon>
        <taxon>Heterobranchia</taxon>
        <taxon>Euthyneura</taxon>
        <taxon>Panpulmonata</taxon>
        <taxon>Sacoglossa</taxon>
        <taxon>Placobranchoidea</taxon>
        <taxon>Plakobranchidae</taxon>
        <taxon>Elysia</taxon>
    </lineage>
</organism>
<feature type="compositionally biased region" description="Basic and acidic residues" evidence="7">
    <location>
        <begin position="806"/>
        <end position="815"/>
    </location>
</feature>
<evidence type="ECO:0000259" key="9">
    <source>
        <dbReference type="PROSITE" id="PS50105"/>
    </source>
</evidence>
<keyword evidence="11" id="KW-1185">Reference proteome</keyword>
<dbReference type="PRINTS" id="PR00109">
    <property type="entry name" value="TYRKINASE"/>
</dbReference>
<dbReference type="OrthoDB" id="339325at2759"/>
<dbReference type="InterPro" id="IPR001660">
    <property type="entry name" value="SAM"/>
</dbReference>
<keyword evidence="6" id="KW-0175">Coiled coil</keyword>
<sequence length="910" mass="102195">MEEGSGTLVELSFNDLIFYERCGGGTFGSVYRALWQSQNMIVAVKRLLVLEKEAQVLSNLSHRNIIKFYGAVIQDPNYCLVTEFAPNGSLYSFMRDPNNELDFRQIVKWTIEIARGMNYLHWEAPIKVIHRDLKSKNGMDAFNICDFGASRFIGGTTKMSLAGTFPWMAPEVIQSFPVSESCDVWSFGVVLWEILTKEVPFNGIEGFQVAWIVVEKGERLLIPSECPPSFRKIMEQCWQLDPKLRPSFTQLLVQLKAMSEDEYLPQSTNSFLDHKGIWNRKEIQLTLERLKKAERDISHREQELQERELKLKERERLLGKQFNVVVRQLCYPCHTADLAQYAELFLSHHITGRRLLRLTEKDLKEIGILSVGHVMDFQVEIDILRTHNFRLLNFPPLKKQEEQSPSKKEQETVSLVLIFGHHLRKGATPEDTKWKMYLDMDVEGEEDRSVVTLVKEVAFTCKVPAYGTFRLTHPPYIMNTWCQGVVDQMTIECVIIYEPTVYKPRTTRFLYQVDGDNPASNQKSVQLKLDRLPAQASESPDGSTVSSVSMPLSPAAGQTVSLASHSLHHTQSFPSLASAWTKTFFPVDLPQNRAQAKPPDMWASVVAGRKPSISKPIPGTTNVLFPELMSSAATSRSVSIISQTSSRSSASESYSSNSPMRTKPPQTSGLEKTPEEVKLDLSTLSTENDKETNGNASPASGNSSGRALKVAFKLEPENSSAVNSVSSYADACRSPRSAGSGDQGKSSLPANRARDQHHLSSNSSQAISSSKSSSFSHHSPRDNRSDGQRGNSVSRGKRGRGVGESYGHRHLEALERPWTGRQISKARSESNSLTQRGYPDNYEYRRAFSGGHTTSPGSSPNSASHSSQMNGDSEEQPMSGETRRESDYRHQTHRRHEREDYQGYHKKGQD</sequence>
<keyword evidence="1" id="KW-0723">Serine/threonine-protein kinase</keyword>
<evidence type="ECO:0008006" key="12">
    <source>
        <dbReference type="Google" id="ProtNLM"/>
    </source>
</evidence>
<proteinExistence type="predicted"/>
<dbReference type="PANTHER" id="PTHR44329:SF288">
    <property type="entry name" value="MITOGEN-ACTIVATED PROTEIN KINASE KINASE KINASE 20"/>
    <property type="match status" value="1"/>
</dbReference>
<dbReference type="PANTHER" id="PTHR44329">
    <property type="entry name" value="SERINE/THREONINE-PROTEIN KINASE TNNI3K-RELATED"/>
    <property type="match status" value="1"/>
</dbReference>
<dbReference type="InterPro" id="IPR051681">
    <property type="entry name" value="Ser/Thr_Kinases-Pseudokinases"/>
</dbReference>
<feature type="compositionally biased region" description="Basic and acidic residues" evidence="7">
    <location>
        <begin position="881"/>
        <end position="890"/>
    </location>
</feature>
<dbReference type="SMART" id="SM00220">
    <property type="entry name" value="S_TKc"/>
    <property type="match status" value="1"/>
</dbReference>
<reference evidence="10 11" key="1">
    <citation type="submission" date="2019-01" db="EMBL/GenBank/DDBJ databases">
        <title>A draft genome assembly of the solar-powered sea slug Elysia chlorotica.</title>
        <authorList>
            <person name="Cai H."/>
            <person name="Li Q."/>
            <person name="Fang X."/>
            <person name="Li J."/>
            <person name="Curtis N.E."/>
            <person name="Altenburger A."/>
            <person name="Shibata T."/>
            <person name="Feng M."/>
            <person name="Maeda T."/>
            <person name="Schwartz J.A."/>
            <person name="Shigenobu S."/>
            <person name="Lundholm N."/>
            <person name="Nishiyama T."/>
            <person name="Yang H."/>
            <person name="Hasebe M."/>
            <person name="Li S."/>
            <person name="Pierce S.K."/>
            <person name="Wang J."/>
        </authorList>
    </citation>
    <scope>NUCLEOTIDE SEQUENCE [LARGE SCALE GENOMIC DNA]</scope>
    <source>
        <strain evidence="10">EC2010</strain>
        <tissue evidence="10">Whole organism of an adult</tissue>
    </source>
</reference>
<comment type="caution">
    <text evidence="10">The sequence shown here is derived from an EMBL/GenBank/DDBJ whole genome shotgun (WGS) entry which is preliminary data.</text>
</comment>
<feature type="region of interest" description="Disordered" evidence="7">
    <location>
        <begin position="731"/>
        <end position="910"/>
    </location>
</feature>
<dbReference type="Gene3D" id="1.10.150.50">
    <property type="entry name" value="Transcription Factor, Ets-1"/>
    <property type="match status" value="1"/>
</dbReference>
<dbReference type="InterPro" id="IPR001245">
    <property type="entry name" value="Ser-Thr/Tyr_kinase_cat_dom"/>
</dbReference>
<dbReference type="PROSITE" id="PS50105">
    <property type="entry name" value="SAM_DOMAIN"/>
    <property type="match status" value="1"/>
</dbReference>
<feature type="domain" description="Protein kinase" evidence="8">
    <location>
        <begin position="16"/>
        <end position="264"/>
    </location>
</feature>
<evidence type="ECO:0000259" key="8">
    <source>
        <dbReference type="PROSITE" id="PS50011"/>
    </source>
</evidence>
<evidence type="ECO:0000313" key="10">
    <source>
        <dbReference type="EMBL" id="RUS89057.1"/>
    </source>
</evidence>
<feature type="region of interest" description="Disordered" evidence="7">
    <location>
        <begin position="636"/>
        <end position="704"/>
    </location>
</feature>
<name>A0A3S1CCM7_ELYCH</name>
<keyword evidence="5" id="KW-0067">ATP-binding</keyword>
<evidence type="ECO:0000256" key="3">
    <source>
        <dbReference type="ARBA" id="ARBA00022741"/>
    </source>
</evidence>
<keyword evidence="3" id="KW-0547">Nucleotide-binding</keyword>
<accession>A0A3S1CCM7</accession>
<evidence type="ECO:0000256" key="5">
    <source>
        <dbReference type="ARBA" id="ARBA00022840"/>
    </source>
</evidence>
<dbReference type="GO" id="GO:0005524">
    <property type="term" value="F:ATP binding"/>
    <property type="evidence" value="ECO:0007669"/>
    <property type="project" value="UniProtKB-KW"/>
</dbReference>
<dbReference type="Pfam" id="PF07647">
    <property type="entry name" value="SAM_2"/>
    <property type="match status" value="1"/>
</dbReference>
<dbReference type="EMBL" id="RQTK01000067">
    <property type="protein sequence ID" value="RUS89057.1"/>
    <property type="molecule type" value="Genomic_DNA"/>
</dbReference>
<dbReference type="GO" id="GO:0004674">
    <property type="term" value="F:protein serine/threonine kinase activity"/>
    <property type="evidence" value="ECO:0007669"/>
    <property type="project" value="UniProtKB-KW"/>
</dbReference>
<gene>
    <name evidence="10" type="ORF">EGW08_003168</name>
</gene>
<dbReference type="Gene3D" id="1.10.510.10">
    <property type="entry name" value="Transferase(Phosphotransferase) domain 1"/>
    <property type="match status" value="1"/>
</dbReference>
<keyword evidence="4" id="KW-0418">Kinase</keyword>
<dbReference type="InterPro" id="IPR013761">
    <property type="entry name" value="SAM/pointed_sf"/>
</dbReference>
<feature type="compositionally biased region" description="Low complexity" evidence="7">
    <location>
        <begin position="693"/>
        <end position="704"/>
    </location>
</feature>
<feature type="compositionally biased region" description="Polar residues" evidence="7">
    <location>
        <begin position="536"/>
        <end position="551"/>
    </location>
</feature>
<dbReference type="AlphaFoldDB" id="A0A3S1CCM7"/>
<keyword evidence="2" id="KW-0808">Transferase</keyword>
<dbReference type="InterPro" id="IPR011009">
    <property type="entry name" value="Kinase-like_dom_sf"/>
</dbReference>
<dbReference type="Gene3D" id="3.30.200.20">
    <property type="entry name" value="Phosphorylase Kinase, domain 1"/>
    <property type="match status" value="1"/>
</dbReference>
<dbReference type="SUPFAM" id="SSF47769">
    <property type="entry name" value="SAM/Pointed domain"/>
    <property type="match status" value="1"/>
</dbReference>
<evidence type="ECO:0000256" key="4">
    <source>
        <dbReference type="ARBA" id="ARBA00022777"/>
    </source>
</evidence>
<evidence type="ECO:0000256" key="7">
    <source>
        <dbReference type="SAM" id="MobiDB-lite"/>
    </source>
</evidence>
<evidence type="ECO:0000256" key="1">
    <source>
        <dbReference type="ARBA" id="ARBA00022527"/>
    </source>
</evidence>
<dbReference type="Proteomes" id="UP000271974">
    <property type="component" value="Unassembled WGS sequence"/>
</dbReference>
<evidence type="ECO:0000256" key="6">
    <source>
        <dbReference type="SAM" id="Coils"/>
    </source>
</evidence>
<dbReference type="PROSITE" id="PS50011">
    <property type="entry name" value="PROTEIN_KINASE_DOM"/>
    <property type="match status" value="1"/>
</dbReference>
<evidence type="ECO:0000256" key="2">
    <source>
        <dbReference type="ARBA" id="ARBA00022679"/>
    </source>
</evidence>
<dbReference type="GO" id="GO:0005737">
    <property type="term" value="C:cytoplasm"/>
    <property type="evidence" value="ECO:0007669"/>
    <property type="project" value="TreeGrafter"/>
</dbReference>
<dbReference type="InterPro" id="IPR000719">
    <property type="entry name" value="Prot_kinase_dom"/>
</dbReference>
<feature type="region of interest" description="Disordered" evidence="7">
    <location>
        <begin position="532"/>
        <end position="551"/>
    </location>
</feature>